<dbReference type="eggNOG" id="ENOG5032YTC">
    <property type="taxonomic scope" value="Bacteria"/>
</dbReference>
<protein>
    <submittedName>
        <fullName evidence="1">Uncharacterized protein</fullName>
    </submittedName>
</protein>
<dbReference type="RefSeq" id="WP_013321669.1">
    <property type="nucleotide sequence ID" value="NC_014501.1"/>
</dbReference>
<sequence>MTSPTPLKGSELIDCARANGNQGLEIAASRSGYGDDLAAFEEELRQACQAIGVDINGFDDLINHKRDSERPGVIIAPDTPSQL</sequence>
<dbReference type="OrthoDB" id="466434at2"/>
<dbReference type="STRING" id="497965.Cyan7822_1571"/>
<evidence type="ECO:0000313" key="1">
    <source>
        <dbReference type="EMBL" id="ADN13562.1"/>
    </source>
</evidence>
<name>E0U5H2_GLOV7</name>
<dbReference type="EMBL" id="CP002198">
    <property type="protein sequence ID" value="ADN13562.1"/>
    <property type="molecule type" value="Genomic_DNA"/>
</dbReference>
<accession>E0U5H2</accession>
<dbReference type="AlphaFoldDB" id="E0U5H2"/>
<evidence type="ECO:0000313" key="2">
    <source>
        <dbReference type="Proteomes" id="UP000008206"/>
    </source>
</evidence>
<dbReference type="Proteomes" id="UP000008206">
    <property type="component" value="Chromosome"/>
</dbReference>
<gene>
    <name evidence="1" type="ordered locus">Cyan7822_1571</name>
</gene>
<keyword evidence="2" id="KW-1185">Reference proteome</keyword>
<dbReference type="HOGENOM" id="CLU_169520_0_0_3"/>
<reference evidence="2" key="1">
    <citation type="journal article" date="2011" name="MBio">
        <title>Novel metabolic attributes of the genus Cyanothece, comprising a group of unicellular nitrogen-fixing Cyanobacteria.</title>
        <authorList>
            <person name="Bandyopadhyay A."/>
            <person name="Elvitigala T."/>
            <person name="Welsh E."/>
            <person name="Stockel J."/>
            <person name="Liberton M."/>
            <person name="Min H."/>
            <person name="Sherman L.A."/>
            <person name="Pakrasi H.B."/>
        </authorList>
    </citation>
    <scope>NUCLEOTIDE SEQUENCE [LARGE SCALE GENOMIC DNA]</scope>
    <source>
        <strain evidence="2">PCC 7822</strain>
    </source>
</reference>
<dbReference type="KEGG" id="cyj:Cyan7822_1571"/>
<organism evidence="1 2">
    <name type="scientific">Gloeothece verrucosa (strain PCC 7822)</name>
    <name type="common">Cyanothece sp. (strain PCC 7822)</name>
    <dbReference type="NCBI Taxonomy" id="497965"/>
    <lineage>
        <taxon>Bacteria</taxon>
        <taxon>Bacillati</taxon>
        <taxon>Cyanobacteriota</taxon>
        <taxon>Cyanophyceae</taxon>
        <taxon>Oscillatoriophycideae</taxon>
        <taxon>Chroococcales</taxon>
        <taxon>Aphanothecaceae</taxon>
        <taxon>Gloeothece</taxon>
        <taxon>Gloeothece verrucosa</taxon>
    </lineage>
</organism>
<proteinExistence type="predicted"/>